<dbReference type="EMBL" id="JARGDH010000001">
    <property type="protein sequence ID" value="KAL0279870.1"/>
    <property type="molecule type" value="Genomic_DNA"/>
</dbReference>
<dbReference type="GO" id="GO:0006412">
    <property type="term" value="P:translation"/>
    <property type="evidence" value="ECO:0007669"/>
    <property type="project" value="InterPro"/>
</dbReference>
<evidence type="ECO:0000313" key="8">
    <source>
        <dbReference type="EMBL" id="KAL0279870.1"/>
    </source>
</evidence>
<sequence length="177" mass="20858">MPFKKFVETGRVAYITKGRYGRRLCAIVDVVDQNRALIDGPCTGVPRMAIKLKQLRLTKFVIKFPFRASTKVVRKVWSESNIKDKWDNSEWAKNLQKRRLRRQLTDFDRFKLRYAKNIRNKIRSKEYIKMYLADKKQRGKLKFENRGKKGYNRRVRKNPGGKPAPKSVAKPPAKKSN</sequence>
<feature type="domain" description="Large ribosomal subunit protein eL14" evidence="7">
    <location>
        <begin position="46"/>
        <end position="120"/>
    </location>
</feature>
<dbReference type="Pfam" id="PF01929">
    <property type="entry name" value="Ribosomal_L14e"/>
    <property type="match status" value="1"/>
</dbReference>
<comment type="similarity">
    <text evidence="1">Belongs to the eukaryotic ribosomal protein eL14 family.</text>
</comment>
<evidence type="ECO:0000256" key="6">
    <source>
        <dbReference type="SAM" id="MobiDB-lite"/>
    </source>
</evidence>
<dbReference type="SUPFAM" id="SSF50104">
    <property type="entry name" value="Translation proteins SH3-like domain"/>
    <property type="match status" value="1"/>
</dbReference>
<feature type="compositionally biased region" description="Low complexity" evidence="6">
    <location>
        <begin position="160"/>
        <end position="171"/>
    </location>
</feature>
<evidence type="ECO:0000256" key="4">
    <source>
        <dbReference type="ARBA" id="ARBA00035215"/>
    </source>
</evidence>
<dbReference type="AlphaFoldDB" id="A0AAW2ICC6"/>
<evidence type="ECO:0000256" key="3">
    <source>
        <dbReference type="ARBA" id="ARBA00023274"/>
    </source>
</evidence>
<gene>
    <name evidence="8" type="ORF">PYX00_001339</name>
</gene>
<evidence type="ECO:0000259" key="7">
    <source>
        <dbReference type="Pfam" id="PF01929"/>
    </source>
</evidence>
<dbReference type="InterPro" id="IPR002784">
    <property type="entry name" value="Ribosomal_eL14_dom"/>
</dbReference>
<dbReference type="PANTHER" id="PTHR11127:SF2">
    <property type="entry name" value="LARGE RIBOSOMAL SUBUNIT PROTEIN EL14"/>
    <property type="match status" value="1"/>
</dbReference>
<keyword evidence="3" id="KW-0687">Ribonucleoprotein</keyword>
<dbReference type="Gene3D" id="6.10.250.2270">
    <property type="match status" value="1"/>
</dbReference>
<dbReference type="Gene3D" id="2.30.30.30">
    <property type="match status" value="1"/>
</dbReference>
<feature type="region of interest" description="Disordered" evidence="6">
    <location>
        <begin position="139"/>
        <end position="177"/>
    </location>
</feature>
<accession>A0AAW2ICC6</accession>
<dbReference type="GO" id="GO:0022625">
    <property type="term" value="C:cytosolic large ribosomal subunit"/>
    <property type="evidence" value="ECO:0007669"/>
    <property type="project" value="TreeGrafter"/>
</dbReference>
<feature type="compositionally biased region" description="Basic residues" evidence="6">
    <location>
        <begin position="148"/>
        <end position="159"/>
    </location>
</feature>
<dbReference type="CDD" id="cd23702">
    <property type="entry name" value="eL14"/>
    <property type="match status" value="1"/>
</dbReference>
<dbReference type="EMBL" id="JARGDH010000001">
    <property type="protein sequence ID" value="KAL0279871.1"/>
    <property type="molecule type" value="Genomic_DNA"/>
</dbReference>
<protein>
    <recommendedName>
        <fullName evidence="4">Large ribosomal subunit protein eL14</fullName>
    </recommendedName>
    <alternativeName>
        <fullName evidence="5">60S ribosomal protein L14</fullName>
    </alternativeName>
</protein>
<dbReference type="EMBL" id="JARGDH010000001">
    <property type="protein sequence ID" value="KAL0279869.1"/>
    <property type="molecule type" value="Genomic_DNA"/>
</dbReference>
<dbReference type="GO" id="GO:0003735">
    <property type="term" value="F:structural constituent of ribosome"/>
    <property type="evidence" value="ECO:0007669"/>
    <property type="project" value="InterPro"/>
</dbReference>
<evidence type="ECO:0000256" key="2">
    <source>
        <dbReference type="ARBA" id="ARBA00022980"/>
    </source>
</evidence>
<dbReference type="GO" id="GO:0003723">
    <property type="term" value="F:RNA binding"/>
    <property type="evidence" value="ECO:0007669"/>
    <property type="project" value="InterPro"/>
</dbReference>
<keyword evidence="2" id="KW-0689">Ribosomal protein</keyword>
<proteinExistence type="inferred from homology"/>
<reference evidence="8" key="1">
    <citation type="journal article" date="2024" name="Gigascience">
        <title>Chromosome-level genome of the poultry shaft louse Menopon gallinae provides insight into the host-switching and adaptive evolution of parasitic lice.</title>
        <authorList>
            <person name="Xu Y."/>
            <person name="Ma L."/>
            <person name="Liu S."/>
            <person name="Liang Y."/>
            <person name="Liu Q."/>
            <person name="He Z."/>
            <person name="Tian L."/>
            <person name="Duan Y."/>
            <person name="Cai W."/>
            <person name="Li H."/>
            <person name="Song F."/>
        </authorList>
    </citation>
    <scope>NUCLEOTIDE SEQUENCE</scope>
    <source>
        <strain evidence="8">Cailab_2023a</strain>
    </source>
</reference>
<dbReference type="PANTHER" id="PTHR11127">
    <property type="entry name" value="60S RIBOSOMAL PROTEIN L14"/>
    <property type="match status" value="1"/>
</dbReference>
<dbReference type="GO" id="GO:0042273">
    <property type="term" value="P:ribosomal large subunit biogenesis"/>
    <property type="evidence" value="ECO:0007669"/>
    <property type="project" value="TreeGrafter"/>
</dbReference>
<dbReference type="InterPro" id="IPR008991">
    <property type="entry name" value="Translation_prot_SH3-like_sf"/>
</dbReference>
<organism evidence="8">
    <name type="scientific">Menopon gallinae</name>
    <name type="common">poultry shaft louse</name>
    <dbReference type="NCBI Taxonomy" id="328185"/>
    <lineage>
        <taxon>Eukaryota</taxon>
        <taxon>Metazoa</taxon>
        <taxon>Ecdysozoa</taxon>
        <taxon>Arthropoda</taxon>
        <taxon>Hexapoda</taxon>
        <taxon>Insecta</taxon>
        <taxon>Pterygota</taxon>
        <taxon>Neoptera</taxon>
        <taxon>Paraneoptera</taxon>
        <taxon>Psocodea</taxon>
        <taxon>Troctomorpha</taxon>
        <taxon>Phthiraptera</taxon>
        <taxon>Amblycera</taxon>
        <taxon>Menoponidae</taxon>
        <taxon>Menopon</taxon>
    </lineage>
</organism>
<comment type="caution">
    <text evidence="8">The sequence shown here is derived from an EMBL/GenBank/DDBJ whole genome shotgun (WGS) entry which is preliminary data.</text>
</comment>
<dbReference type="InterPro" id="IPR014722">
    <property type="entry name" value="Rib_uL2_dom2"/>
</dbReference>
<dbReference type="InterPro" id="IPR039660">
    <property type="entry name" value="Ribosomal_eL14"/>
</dbReference>
<evidence type="ECO:0000256" key="1">
    <source>
        <dbReference type="ARBA" id="ARBA00006592"/>
    </source>
</evidence>
<evidence type="ECO:0000256" key="5">
    <source>
        <dbReference type="ARBA" id="ARBA00035318"/>
    </source>
</evidence>
<name>A0AAW2ICC6_9NEOP</name>